<dbReference type="InterPro" id="IPR007280">
    <property type="entry name" value="Peptidase_C_arc/bac"/>
</dbReference>
<organism evidence="7 8">
    <name type="scientific">Albidovulum litorale</name>
    <dbReference type="NCBI Taxonomy" id="2984134"/>
    <lineage>
        <taxon>Bacteria</taxon>
        <taxon>Pseudomonadati</taxon>
        <taxon>Pseudomonadota</taxon>
        <taxon>Alphaproteobacteria</taxon>
        <taxon>Rhodobacterales</taxon>
        <taxon>Paracoccaceae</taxon>
        <taxon>Albidovulum</taxon>
    </lineage>
</organism>
<evidence type="ECO:0000313" key="7">
    <source>
        <dbReference type="EMBL" id="MCV2874616.1"/>
    </source>
</evidence>
<dbReference type="SUPFAM" id="SSF55486">
    <property type="entry name" value="Metalloproteases ('zincins'), catalytic domain"/>
    <property type="match status" value="1"/>
</dbReference>
<evidence type="ECO:0000256" key="2">
    <source>
        <dbReference type="ARBA" id="ARBA00004613"/>
    </source>
</evidence>
<dbReference type="Proteomes" id="UP001652564">
    <property type="component" value="Unassembled WGS sequence"/>
</dbReference>
<dbReference type="CDD" id="cd04277">
    <property type="entry name" value="ZnMc_serralysin_like"/>
    <property type="match status" value="1"/>
</dbReference>
<dbReference type="Gene3D" id="2.60.120.380">
    <property type="match status" value="1"/>
</dbReference>
<proteinExistence type="inferred from homology"/>
<comment type="subcellular location">
    <subcellularLocation>
        <location evidence="2">Secreted</location>
    </subcellularLocation>
</comment>
<dbReference type="PANTHER" id="PTHR38340:SF1">
    <property type="entry name" value="S-LAYER PROTEIN"/>
    <property type="match status" value="1"/>
</dbReference>
<dbReference type="InterPro" id="IPR006026">
    <property type="entry name" value="Peptidase_Metallo"/>
</dbReference>
<dbReference type="PANTHER" id="PTHR38340">
    <property type="entry name" value="S-LAYER PROTEIN"/>
    <property type="match status" value="1"/>
</dbReference>
<reference evidence="7 8" key="1">
    <citation type="submission" date="2022-10" db="EMBL/GenBank/DDBJ databases">
        <title>Defluviimonas sp. nov., isolated from ocean surface sediments.</title>
        <authorList>
            <person name="He W."/>
            <person name="Wang L."/>
            <person name="Zhang D.-F."/>
        </authorList>
    </citation>
    <scope>NUCLEOTIDE SEQUENCE [LARGE SCALE GENOMIC DNA]</scope>
    <source>
        <strain evidence="7 8">WL0050</strain>
    </source>
</reference>
<sequence>MPKHIKASIPLAVESSNQSASSGFSLTLFSPFSETADAPASTSTPYTISPGDTFDGTIATIGDTDWIRIDLMAGQTYVIDLYGTGGSAGLDTYLRVYNDSGFLLGDNDDEDFWSGDFSSQMIFSVATTGTYYIEADTFASQYTGTYQINVSSGTMTTTPVFSYQQIADYLRAGFWQDVGETVRSFSVSYGDALDVDISGLTAPARQLALWALDAWSTASGIFFNTTLASGAIADIVIDDQFAGAYTTFPSISGSTIIQASINVDTSWTNTYGTNFDSYSLLTFIHEIGHALGLGHAGNYNIDASYGTDNHYLNDSWQATVMSYFDQLNNSYIAASFAFAVTPMIADIIAIQAMYGVDPNLRSGNTIYGENSNAGGTYAIVSQMIAADTLVNPITMTIVDQGGIDLLDLRSDTNNQHIDLTSGAVSDVYGGVGNLSIALGTVLENVQAGLGNDTIIGNTADNILTGNAGADRVFGGGGADDLRGNAGFDSLDGGIGNDTLDGGGQSDTLSGGADDDTLFGRVGTDFLYGDDGNDSLDGGGGIDQLWGGIGNDTLLGGNGFDTLMGESDDDWLFGAQGNDSVDGGDGDDRAFGGAHLDTMTGGLGNDSLNGDGGADLIQGDAGIDRLLGGVGADTILGGADDDRIFGGVDADWIEGGTGDDRSNGGLGADQFVFAMGDGFDRIMDFEDGVDLIRITAGAVDFGDVTTSDVGGLHTLVTFSDVSVLIRNVDVSLIDASDFVFG</sequence>
<dbReference type="InterPro" id="IPR001343">
    <property type="entry name" value="Hemolysn_Ca-bd"/>
</dbReference>
<dbReference type="InterPro" id="IPR011049">
    <property type="entry name" value="Serralysin-like_metalloprot_C"/>
</dbReference>
<comment type="similarity">
    <text evidence="3">Belongs to the peptidase M10B family.</text>
</comment>
<name>A0ABT2ZTX9_9RHOB</name>
<dbReference type="EMBL" id="JAOWKZ010000009">
    <property type="protein sequence ID" value="MCV2874616.1"/>
    <property type="molecule type" value="Genomic_DNA"/>
</dbReference>
<accession>A0ABT2ZTX9</accession>
<evidence type="ECO:0000256" key="5">
    <source>
        <dbReference type="ARBA" id="ARBA00022737"/>
    </source>
</evidence>
<feature type="domain" description="Peptidase metallopeptidase" evidence="6">
    <location>
        <begin position="171"/>
        <end position="326"/>
    </location>
</feature>
<evidence type="ECO:0000313" key="8">
    <source>
        <dbReference type="Proteomes" id="UP001652564"/>
    </source>
</evidence>
<dbReference type="InterPro" id="IPR018511">
    <property type="entry name" value="Hemolysin-typ_Ca-bd_CS"/>
</dbReference>
<dbReference type="RefSeq" id="WP_263741896.1">
    <property type="nucleotide sequence ID" value="NZ_JAOWKZ010000009.1"/>
</dbReference>
<dbReference type="SMART" id="SM00235">
    <property type="entry name" value="ZnMc"/>
    <property type="match status" value="1"/>
</dbReference>
<dbReference type="InterPro" id="IPR034033">
    <property type="entry name" value="Serralysin-like"/>
</dbReference>
<keyword evidence="8" id="KW-1185">Reference proteome</keyword>
<comment type="caution">
    <text evidence="7">The sequence shown here is derived from an EMBL/GenBank/DDBJ whole genome shotgun (WGS) entry which is preliminary data.</text>
</comment>
<keyword evidence="5" id="KW-0677">Repeat</keyword>
<evidence type="ECO:0000256" key="1">
    <source>
        <dbReference type="ARBA" id="ARBA00001913"/>
    </source>
</evidence>
<dbReference type="InterPro" id="IPR013858">
    <property type="entry name" value="Peptidase_M10B_C"/>
</dbReference>
<dbReference type="SUPFAM" id="SSF51120">
    <property type="entry name" value="beta-Roll"/>
    <property type="match status" value="3"/>
</dbReference>
<dbReference type="Gene3D" id="3.40.390.10">
    <property type="entry name" value="Collagenase (Catalytic Domain)"/>
    <property type="match status" value="1"/>
</dbReference>
<protein>
    <submittedName>
        <fullName evidence="7">M10 family metallopeptidase C-terminal domain-containing protein</fullName>
    </submittedName>
</protein>
<evidence type="ECO:0000256" key="4">
    <source>
        <dbReference type="ARBA" id="ARBA00022525"/>
    </source>
</evidence>
<dbReference type="PRINTS" id="PR00313">
    <property type="entry name" value="CABNDNGRPT"/>
</dbReference>
<dbReference type="PROSITE" id="PS00330">
    <property type="entry name" value="HEMOLYSIN_CALCIUM"/>
    <property type="match status" value="6"/>
</dbReference>
<keyword evidence="4" id="KW-0964">Secreted</keyword>
<dbReference type="Pfam" id="PF00353">
    <property type="entry name" value="HemolysinCabind"/>
    <property type="match status" value="4"/>
</dbReference>
<dbReference type="InterPro" id="IPR024079">
    <property type="entry name" value="MetalloPept_cat_dom_sf"/>
</dbReference>
<dbReference type="Pfam" id="PF08548">
    <property type="entry name" value="Peptidase_M10_C"/>
    <property type="match status" value="1"/>
</dbReference>
<dbReference type="Pfam" id="PF04151">
    <property type="entry name" value="PPC"/>
    <property type="match status" value="1"/>
</dbReference>
<dbReference type="Gene3D" id="2.150.10.10">
    <property type="entry name" value="Serralysin-like metalloprotease, C-terminal"/>
    <property type="match status" value="4"/>
</dbReference>
<dbReference type="InterPro" id="IPR050557">
    <property type="entry name" value="RTX_toxin/Mannuronan_C5-epim"/>
</dbReference>
<gene>
    <name evidence="7" type="ORF">OEZ71_20140</name>
</gene>
<comment type="cofactor">
    <cofactor evidence="1">
        <name>Ca(2+)</name>
        <dbReference type="ChEBI" id="CHEBI:29108"/>
    </cofactor>
</comment>
<evidence type="ECO:0000259" key="6">
    <source>
        <dbReference type="SMART" id="SM00235"/>
    </source>
</evidence>
<evidence type="ECO:0000256" key="3">
    <source>
        <dbReference type="ARBA" id="ARBA00009490"/>
    </source>
</evidence>